<keyword evidence="8 16" id="KW-0227">DNA damage</keyword>
<feature type="compositionally biased region" description="Basic residues" evidence="17">
    <location>
        <begin position="982"/>
        <end position="991"/>
    </location>
</feature>
<dbReference type="Pfam" id="PF01367">
    <property type="entry name" value="5_3_exonuc"/>
    <property type="match status" value="1"/>
</dbReference>
<keyword evidence="7" id="KW-0540">Nuclease</keyword>
<dbReference type="SMART" id="SM00279">
    <property type="entry name" value="HhH2"/>
    <property type="match status" value="1"/>
</dbReference>
<dbReference type="SUPFAM" id="SSF56672">
    <property type="entry name" value="DNA/RNA polymerases"/>
    <property type="match status" value="1"/>
</dbReference>
<evidence type="ECO:0000256" key="4">
    <source>
        <dbReference type="ARBA" id="ARBA00022679"/>
    </source>
</evidence>
<gene>
    <name evidence="16 20" type="primary">polA</name>
    <name evidence="20" type="ORF">HYY65_04065</name>
</gene>
<protein>
    <recommendedName>
        <fullName evidence="3 15">DNA polymerase I</fullName>
        <ecNumber evidence="2 15">2.7.7.7</ecNumber>
    </recommendedName>
</protein>
<dbReference type="Gene3D" id="1.10.150.20">
    <property type="entry name" value="5' to 3' exonuclease, C-terminal subdomain"/>
    <property type="match status" value="2"/>
</dbReference>
<dbReference type="InterPro" id="IPR036397">
    <property type="entry name" value="RNaseH_sf"/>
</dbReference>
<comment type="catalytic activity">
    <reaction evidence="14 16">
        <text>DNA(n) + a 2'-deoxyribonucleoside 5'-triphosphate = DNA(n+1) + diphosphate</text>
        <dbReference type="Rhea" id="RHEA:22508"/>
        <dbReference type="Rhea" id="RHEA-COMP:17339"/>
        <dbReference type="Rhea" id="RHEA-COMP:17340"/>
        <dbReference type="ChEBI" id="CHEBI:33019"/>
        <dbReference type="ChEBI" id="CHEBI:61560"/>
        <dbReference type="ChEBI" id="CHEBI:173112"/>
        <dbReference type="EC" id="2.7.7.7"/>
    </reaction>
</comment>
<dbReference type="EMBL" id="JACPSX010000070">
    <property type="protein sequence ID" value="MBI3014246.1"/>
    <property type="molecule type" value="Genomic_DNA"/>
</dbReference>
<dbReference type="Gene3D" id="3.40.50.1010">
    <property type="entry name" value="5'-nuclease"/>
    <property type="match status" value="1"/>
</dbReference>
<feature type="compositionally biased region" description="Basic and acidic residues" evidence="17">
    <location>
        <begin position="877"/>
        <end position="886"/>
    </location>
</feature>
<dbReference type="Pfam" id="PF02739">
    <property type="entry name" value="5_3_exonuc_N"/>
    <property type="match status" value="1"/>
</dbReference>
<dbReference type="Gene3D" id="3.30.70.370">
    <property type="match status" value="1"/>
</dbReference>
<evidence type="ECO:0000256" key="10">
    <source>
        <dbReference type="ARBA" id="ARBA00022839"/>
    </source>
</evidence>
<dbReference type="InterPro" id="IPR012337">
    <property type="entry name" value="RNaseH-like_sf"/>
</dbReference>
<dbReference type="InterPro" id="IPR002298">
    <property type="entry name" value="DNA_polymerase_A"/>
</dbReference>
<keyword evidence="6 16" id="KW-0235">DNA replication</keyword>
<evidence type="ECO:0000256" key="6">
    <source>
        <dbReference type="ARBA" id="ARBA00022705"/>
    </source>
</evidence>
<dbReference type="Pfam" id="PF00476">
    <property type="entry name" value="DNA_pol_A"/>
    <property type="match status" value="1"/>
</dbReference>
<dbReference type="SUPFAM" id="SSF88723">
    <property type="entry name" value="PIN domain-like"/>
    <property type="match status" value="1"/>
</dbReference>
<dbReference type="Pfam" id="PF22619">
    <property type="entry name" value="DNA_polI_exo1"/>
    <property type="match status" value="1"/>
</dbReference>
<dbReference type="InterPro" id="IPR036279">
    <property type="entry name" value="5-3_exonuclease_C_sf"/>
</dbReference>
<evidence type="ECO:0000256" key="2">
    <source>
        <dbReference type="ARBA" id="ARBA00012417"/>
    </source>
</evidence>
<dbReference type="GO" id="GO:0003887">
    <property type="term" value="F:DNA-directed DNA polymerase activity"/>
    <property type="evidence" value="ECO:0007669"/>
    <property type="project" value="UniProtKB-UniRule"/>
</dbReference>
<evidence type="ECO:0000256" key="5">
    <source>
        <dbReference type="ARBA" id="ARBA00022695"/>
    </source>
</evidence>
<feature type="region of interest" description="Disordered" evidence="17">
    <location>
        <begin position="1032"/>
        <end position="1160"/>
    </location>
</feature>
<evidence type="ECO:0000256" key="7">
    <source>
        <dbReference type="ARBA" id="ARBA00022722"/>
    </source>
</evidence>
<accession>A0A932M0U4</accession>
<evidence type="ECO:0000313" key="20">
    <source>
        <dbReference type="EMBL" id="MBI3014246.1"/>
    </source>
</evidence>
<comment type="function">
    <text evidence="16">In addition to polymerase activity, this DNA polymerase exhibits 5'-3' exonuclease activity.</text>
</comment>
<keyword evidence="10 16" id="KW-0269">Exonuclease</keyword>
<dbReference type="PROSITE" id="PS00447">
    <property type="entry name" value="DNA_POLYMERASE_A"/>
    <property type="match status" value="1"/>
</dbReference>
<dbReference type="GO" id="GO:0006261">
    <property type="term" value="P:DNA-templated DNA replication"/>
    <property type="evidence" value="ECO:0007669"/>
    <property type="project" value="UniProtKB-UniRule"/>
</dbReference>
<keyword evidence="13 16" id="KW-0234">DNA repair</keyword>
<evidence type="ECO:0000259" key="19">
    <source>
        <dbReference type="SMART" id="SM00482"/>
    </source>
</evidence>
<dbReference type="GO" id="GO:0008409">
    <property type="term" value="F:5'-3' exonuclease activity"/>
    <property type="evidence" value="ECO:0007669"/>
    <property type="project" value="UniProtKB-UniRule"/>
</dbReference>
<feature type="compositionally biased region" description="Basic residues" evidence="17">
    <location>
        <begin position="915"/>
        <end position="924"/>
    </location>
</feature>
<dbReference type="FunFam" id="1.10.150.20:FF:000002">
    <property type="entry name" value="DNA polymerase I"/>
    <property type="match status" value="1"/>
</dbReference>
<dbReference type="SMART" id="SM00475">
    <property type="entry name" value="53EXOc"/>
    <property type="match status" value="1"/>
</dbReference>
<name>A0A932M0U4_UNCTE</name>
<dbReference type="Proteomes" id="UP000741360">
    <property type="component" value="Unassembled WGS sequence"/>
</dbReference>
<dbReference type="PANTHER" id="PTHR10133">
    <property type="entry name" value="DNA POLYMERASE I"/>
    <property type="match status" value="1"/>
</dbReference>
<dbReference type="InterPro" id="IPR019760">
    <property type="entry name" value="DNA-dir_DNA_pol_A_CS"/>
</dbReference>
<dbReference type="SUPFAM" id="SSF53098">
    <property type="entry name" value="Ribonuclease H-like"/>
    <property type="match status" value="1"/>
</dbReference>
<dbReference type="InterPro" id="IPR029060">
    <property type="entry name" value="PIN-like_dom_sf"/>
</dbReference>
<evidence type="ECO:0000256" key="9">
    <source>
        <dbReference type="ARBA" id="ARBA00022801"/>
    </source>
</evidence>
<dbReference type="NCBIfam" id="NF004397">
    <property type="entry name" value="PRK05755.1"/>
    <property type="match status" value="1"/>
</dbReference>
<dbReference type="InterPro" id="IPR008918">
    <property type="entry name" value="HhH2"/>
</dbReference>
<dbReference type="PRINTS" id="PR00868">
    <property type="entry name" value="DNAPOLI"/>
</dbReference>
<evidence type="ECO:0000256" key="13">
    <source>
        <dbReference type="ARBA" id="ARBA00023204"/>
    </source>
</evidence>
<evidence type="ECO:0000256" key="12">
    <source>
        <dbReference type="ARBA" id="ARBA00023125"/>
    </source>
</evidence>
<feature type="domain" description="5'-3' exonuclease" evidence="18">
    <location>
        <begin position="3"/>
        <end position="260"/>
    </location>
</feature>
<evidence type="ECO:0000256" key="16">
    <source>
        <dbReference type="RuleBase" id="RU004460"/>
    </source>
</evidence>
<evidence type="ECO:0000256" key="14">
    <source>
        <dbReference type="ARBA" id="ARBA00049244"/>
    </source>
</evidence>
<dbReference type="CDD" id="cd09859">
    <property type="entry name" value="PIN_53EXO"/>
    <property type="match status" value="1"/>
</dbReference>
<dbReference type="FunFam" id="1.10.150.20:FF:000003">
    <property type="entry name" value="DNA polymerase I"/>
    <property type="match status" value="1"/>
</dbReference>
<feature type="region of interest" description="Disordered" evidence="17">
    <location>
        <begin position="869"/>
        <end position="1000"/>
    </location>
</feature>
<dbReference type="InterPro" id="IPR020045">
    <property type="entry name" value="DNA_polI_H3TH"/>
</dbReference>
<dbReference type="EC" id="2.7.7.7" evidence="2 15"/>
<dbReference type="GO" id="GO:0006302">
    <property type="term" value="P:double-strand break repair"/>
    <property type="evidence" value="ECO:0007669"/>
    <property type="project" value="TreeGrafter"/>
</dbReference>
<dbReference type="InterPro" id="IPR043502">
    <property type="entry name" value="DNA/RNA_pol_sf"/>
</dbReference>
<evidence type="ECO:0000256" key="11">
    <source>
        <dbReference type="ARBA" id="ARBA00022932"/>
    </source>
</evidence>
<keyword evidence="11 16" id="KW-0239">DNA-directed DNA polymerase</keyword>
<dbReference type="InterPro" id="IPR054690">
    <property type="entry name" value="DNA_polI_exonuclease"/>
</dbReference>
<dbReference type="NCBIfam" id="TIGR00593">
    <property type="entry name" value="pola"/>
    <property type="match status" value="1"/>
</dbReference>
<dbReference type="InterPro" id="IPR001098">
    <property type="entry name" value="DNA-dir_DNA_pol_A_palm_dom"/>
</dbReference>
<evidence type="ECO:0000256" key="17">
    <source>
        <dbReference type="SAM" id="MobiDB-lite"/>
    </source>
</evidence>
<reference evidence="20" key="1">
    <citation type="submission" date="2020-07" db="EMBL/GenBank/DDBJ databases">
        <title>Huge and variable diversity of episymbiotic CPR bacteria and DPANN archaea in groundwater ecosystems.</title>
        <authorList>
            <person name="He C.Y."/>
            <person name="Keren R."/>
            <person name="Whittaker M."/>
            <person name="Farag I.F."/>
            <person name="Doudna J."/>
            <person name="Cate J.H.D."/>
            <person name="Banfield J.F."/>
        </authorList>
    </citation>
    <scope>NUCLEOTIDE SEQUENCE</scope>
    <source>
        <strain evidence="20">NC_groundwater_717_Ag_S-0.2um_59_8</strain>
    </source>
</reference>
<evidence type="ECO:0000256" key="15">
    <source>
        <dbReference type="NCBIfam" id="TIGR00593"/>
    </source>
</evidence>
<keyword evidence="12 16" id="KW-0238">DNA-binding</keyword>
<dbReference type="CDD" id="cd08637">
    <property type="entry name" value="DNA_pol_A_pol_I_C"/>
    <property type="match status" value="1"/>
</dbReference>
<evidence type="ECO:0000256" key="1">
    <source>
        <dbReference type="ARBA" id="ARBA00007705"/>
    </source>
</evidence>
<keyword evidence="4 16" id="KW-0808">Transferase</keyword>
<dbReference type="CDD" id="cd09898">
    <property type="entry name" value="H3TH_53EXO"/>
    <property type="match status" value="1"/>
</dbReference>
<comment type="similarity">
    <text evidence="1 16">Belongs to the DNA polymerase type-A family.</text>
</comment>
<dbReference type="InterPro" id="IPR020046">
    <property type="entry name" value="5-3_exonucl_a-hlix_arch_N"/>
</dbReference>
<feature type="compositionally biased region" description="Basic and acidic residues" evidence="17">
    <location>
        <begin position="970"/>
        <end position="981"/>
    </location>
</feature>
<evidence type="ECO:0000313" key="21">
    <source>
        <dbReference type="Proteomes" id="UP000741360"/>
    </source>
</evidence>
<keyword evidence="5 16" id="KW-0548">Nucleotidyltransferase</keyword>
<dbReference type="GO" id="GO:0003677">
    <property type="term" value="F:DNA binding"/>
    <property type="evidence" value="ECO:0007669"/>
    <property type="project" value="UniProtKB-UniRule"/>
</dbReference>
<evidence type="ECO:0000256" key="8">
    <source>
        <dbReference type="ARBA" id="ARBA00022763"/>
    </source>
</evidence>
<dbReference type="SUPFAM" id="SSF47807">
    <property type="entry name" value="5' to 3' exonuclease, C-terminal subdomain"/>
    <property type="match status" value="1"/>
</dbReference>
<proteinExistence type="inferred from homology"/>
<feature type="compositionally biased region" description="Low complexity" evidence="17">
    <location>
        <begin position="931"/>
        <end position="953"/>
    </location>
</feature>
<evidence type="ECO:0000256" key="3">
    <source>
        <dbReference type="ARBA" id="ARBA00020311"/>
    </source>
</evidence>
<comment type="caution">
    <text evidence="20">The sequence shown here is derived from an EMBL/GenBank/DDBJ whole genome shotgun (WGS) entry which is preliminary data.</text>
</comment>
<dbReference type="FunFam" id="1.20.1060.10:FF:000001">
    <property type="entry name" value="DNA polymerase I"/>
    <property type="match status" value="1"/>
</dbReference>
<keyword evidence="9 16" id="KW-0378">Hydrolase</keyword>
<dbReference type="CDD" id="cd06140">
    <property type="entry name" value="DNA_polA_I_Bacillus_like_exo"/>
    <property type="match status" value="1"/>
</dbReference>
<dbReference type="SMART" id="SM00482">
    <property type="entry name" value="POLAc"/>
    <property type="match status" value="1"/>
</dbReference>
<dbReference type="Gene3D" id="1.20.1060.10">
    <property type="entry name" value="Taq DNA Polymerase, Chain T, domain 4"/>
    <property type="match status" value="1"/>
</dbReference>
<dbReference type="InterPro" id="IPR002421">
    <property type="entry name" value="5-3_exonuclease"/>
</dbReference>
<dbReference type="AlphaFoldDB" id="A0A932M0U4"/>
<dbReference type="FunFam" id="3.40.50.1010:FF:000001">
    <property type="entry name" value="DNA polymerase I"/>
    <property type="match status" value="1"/>
</dbReference>
<feature type="domain" description="DNA-directed DNA polymerase family A palm" evidence="19">
    <location>
        <begin position="620"/>
        <end position="819"/>
    </location>
</feature>
<dbReference type="PANTHER" id="PTHR10133:SF27">
    <property type="entry name" value="DNA POLYMERASE NU"/>
    <property type="match status" value="1"/>
</dbReference>
<dbReference type="Gene3D" id="3.30.420.10">
    <property type="entry name" value="Ribonuclease H-like superfamily/Ribonuclease H"/>
    <property type="match status" value="1"/>
</dbReference>
<dbReference type="InterPro" id="IPR018320">
    <property type="entry name" value="DNA_polymerase_1"/>
</dbReference>
<sequence length="1160" mass="127412">MSAPRLYLIDGQSYIYRAYFAIRQYLSTAAGLPTNAILGFTNMLLKVLREEKPDLLAVVFDPKGPTRRQEVFESYKAQRPSMPPDMARQIPYIHRVVDALRIPRLQIEGQEADDVLGTLGVRGVHEGYQVTLVTGDKDMLQIVGPNAVVLDTMKGKVYTEKEVIERFGVEPGRVVEVMGLMGDSIDNIPGVPGIGEKTAIKLIREFGTLENLLANPDRVKGEKLRESLKEYAEQARLSRTLCTVETDLPVDLPLESLRVQPPDRPALLSLLRELEFSNLLKEFAAEPAPAPVSLPAEEERISWPSFRETLKSPAGFAFEIVNGTSATPQFAVAVSGDSSHMLGEDLTSDPAVLKDFRALLEDPDLAKICHDAKGKYRTLARHGIHLRGVCFDPMIAAYLLNPAKNRYDLPQLAVESLGVSLAEEGKGGVSAVEARRRAAAVFKLREVLSEPLRESGLNELFYEVDLPLARVLARMEECGVKVDMDHLRELSKRIEIDLEQIVSRIYALAGTEFNINSPVQLREILFERLGLKPVKRTKTGYSTDMEVLEKLAEHHELPAEILSYRQLAKLKSTYIDALPTMVDPRTGRIHTSYNQTVAATGRLSSSDPNLQNIPIRTELGREIRKAFAAEKGFLLLSADYSQIELRILAHVSGDEAMLEAFHQGEDIHARTAAEVFGVDPSGVTPDMRRVAKTVNFGILYGLSVYGLASGLNLSREEARAFIERYFERYPGVKAYIEKVKGDAARRGYVTTLMNRRRYLPEMESRDRNVRELGERLAINSPIQGSAADIIKEAMIRIERELEEQQLCAAMILQVHDEGHTYRKKLERSSLGSSVIPAKAGIQGNHWTPASAGEAQDTIGGTGGSYEVGGVYGTGAHGETHGPKHPEGGLPAHRLQPHPGQDPRAGTSGSQGCGHSPRRGARRGRDHHDGLRSTGRAGSSPRSGRSCPRCSPRGTADRHEHYLPRGHLLSGRRDREVRDRSSRCSRLRKRAGSQRWNSGDYGRRRACSLHRVGAPAPHHGGQDLLYRAAGERLGHEDGGQSGRSGGVDRSRRVPRPGRQVGTRPQADHSGSGSQRHALGPDLTQGAQDVAPRLLASIPPEAHAQGPGVDPRHRGPGRNFSARHGLDQGVLSGGVQPQPGRPGLFGHPHDPGATQRGHRSGT</sequence>
<organism evidence="20 21">
    <name type="scientific">Tectimicrobiota bacterium</name>
    <dbReference type="NCBI Taxonomy" id="2528274"/>
    <lineage>
        <taxon>Bacteria</taxon>
        <taxon>Pseudomonadati</taxon>
        <taxon>Nitrospinota/Tectimicrobiota group</taxon>
        <taxon>Candidatus Tectimicrobiota</taxon>
    </lineage>
</organism>
<evidence type="ECO:0000259" key="18">
    <source>
        <dbReference type="SMART" id="SM00475"/>
    </source>
</evidence>